<dbReference type="EMBL" id="FWXB01000017">
    <property type="protein sequence ID" value="SMC13838.1"/>
    <property type="molecule type" value="Genomic_DNA"/>
</dbReference>
<name>A0A1X7BW26_9RHOB</name>
<feature type="chain" id="PRO_5012236851" description="PepSY domain-containing protein" evidence="1">
    <location>
        <begin position="22"/>
        <end position="93"/>
    </location>
</feature>
<dbReference type="Pfam" id="PF13670">
    <property type="entry name" value="PepSY_2"/>
    <property type="match status" value="1"/>
</dbReference>
<dbReference type="InterPro" id="IPR025711">
    <property type="entry name" value="PepSY"/>
</dbReference>
<proteinExistence type="predicted"/>
<dbReference type="AlphaFoldDB" id="A0A1X7BW26"/>
<protein>
    <recommendedName>
        <fullName evidence="2">PepSY domain-containing protein</fullName>
    </recommendedName>
</protein>
<sequence length="93" mass="9536">MIKYAKPALLAGLLIPGIAFAQINKGDALGSSEAAILSALEAQGYTITGIETEGGEIEVDAMLDGTAYEIEVSAETGMVIEIELGDDDGSDDS</sequence>
<gene>
    <name evidence="3" type="ORF">ROA7745_03698</name>
</gene>
<feature type="domain" description="PepSY" evidence="2">
    <location>
        <begin position="9"/>
        <end position="82"/>
    </location>
</feature>
<accession>A0A1X7BW26</accession>
<evidence type="ECO:0000313" key="4">
    <source>
        <dbReference type="Proteomes" id="UP000193224"/>
    </source>
</evidence>
<keyword evidence="1" id="KW-0732">Signal</keyword>
<organism evidence="3 4">
    <name type="scientific">Roseovarius aestuarii</name>
    <dbReference type="NCBI Taxonomy" id="475083"/>
    <lineage>
        <taxon>Bacteria</taxon>
        <taxon>Pseudomonadati</taxon>
        <taxon>Pseudomonadota</taxon>
        <taxon>Alphaproteobacteria</taxon>
        <taxon>Rhodobacterales</taxon>
        <taxon>Roseobacteraceae</taxon>
        <taxon>Roseovarius</taxon>
    </lineage>
</organism>
<reference evidence="3 4" key="1">
    <citation type="submission" date="2017-03" db="EMBL/GenBank/DDBJ databases">
        <authorList>
            <person name="Afonso C.L."/>
            <person name="Miller P.J."/>
            <person name="Scott M.A."/>
            <person name="Spackman E."/>
            <person name="Goraichik I."/>
            <person name="Dimitrov K.M."/>
            <person name="Suarez D.L."/>
            <person name="Swayne D.E."/>
        </authorList>
    </citation>
    <scope>NUCLEOTIDE SEQUENCE [LARGE SCALE GENOMIC DNA]</scope>
    <source>
        <strain evidence="3 4">CECT 7745</strain>
    </source>
</reference>
<keyword evidence="4" id="KW-1185">Reference proteome</keyword>
<evidence type="ECO:0000256" key="1">
    <source>
        <dbReference type="SAM" id="SignalP"/>
    </source>
</evidence>
<dbReference type="Proteomes" id="UP000193224">
    <property type="component" value="Unassembled WGS sequence"/>
</dbReference>
<dbReference type="OrthoDB" id="7875162at2"/>
<evidence type="ECO:0000313" key="3">
    <source>
        <dbReference type="EMBL" id="SMC13838.1"/>
    </source>
</evidence>
<feature type="signal peptide" evidence="1">
    <location>
        <begin position="1"/>
        <end position="21"/>
    </location>
</feature>
<dbReference type="RefSeq" id="WP_085801764.1">
    <property type="nucleotide sequence ID" value="NZ_FWXB01000017.1"/>
</dbReference>
<evidence type="ECO:0000259" key="2">
    <source>
        <dbReference type="Pfam" id="PF13670"/>
    </source>
</evidence>